<dbReference type="Proteomes" id="UP001180020">
    <property type="component" value="Unassembled WGS sequence"/>
</dbReference>
<accession>A0AAV9FHE5</accession>
<gene>
    <name evidence="1" type="ORF">QJS10_CPA01g01773</name>
</gene>
<dbReference type="EMBL" id="JAUJYO010000001">
    <property type="protein sequence ID" value="KAK1324303.1"/>
    <property type="molecule type" value="Genomic_DNA"/>
</dbReference>
<protein>
    <submittedName>
        <fullName evidence="1">Ribonuclease H protein</fullName>
    </submittedName>
</protein>
<reference evidence="1" key="2">
    <citation type="submission" date="2023-06" db="EMBL/GenBank/DDBJ databases">
        <authorList>
            <person name="Ma L."/>
            <person name="Liu K.-W."/>
            <person name="Li Z."/>
            <person name="Hsiao Y.-Y."/>
            <person name="Qi Y."/>
            <person name="Fu T."/>
            <person name="Tang G."/>
            <person name="Zhang D."/>
            <person name="Sun W.-H."/>
            <person name="Liu D.-K."/>
            <person name="Li Y."/>
            <person name="Chen G.-Z."/>
            <person name="Liu X.-D."/>
            <person name="Liao X.-Y."/>
            <person name="Jiang Y.-T."/>
            <person name="Yu X."/>
            <person name="Hao Y."/>
            <person name="Huang J."/>
            <person name="Zhao X.-W."/>
            <person name="Ke S."/>
            <person name="Chen Y.-Y."/>
            <person name="Wu W.-L."/>
            <person name="Hsu J.-L."/>
            <person name="Lin Y.-F."/>
            <person name="Huang M.-D."/>
            <person name="Li C.-Y."/>
            <person name="Huang L."/>
            <person name="Wang Z.-W."/>
            <person name="Zhao X."/>
            <person name="Zhong W.-Y."/>
            <person name="Peng D.-H."/>
            <person name="Ahmad S."/>
            <person name="Lan S."/>
            <person name="Zhang J.-S."/>
            <person name="Tsai W.-C."/>
            <person name="Van De Peer Y."/>
            <person name="Liu Z.-J."/>
        </authorList>
    </citation>
    <scope>NUCLEOTIDE SEQUENCE</scope>
    <source>
        <strain evidence="1">CP</strain>
        <tissue evidence="1">Leaves</tissue>
    </source>
</reference>
<organism evidence="1 2">
    <name type="scientific">Acorus calamus</name>
    <name type="common">Sweet flag</name>
    <dbReference type="NCBI Taxonomy" id="4465"/>
    <lineage>
        <taxon>Eukaryota</taxon>
        <taxon>Viridiplantae</taxon>
        <taxon>Streptophyta</taxon>
        <taxon>Embryophyta</taxon>
        <taxon>Tracheophyta</taxon>
        <taxon>Spermatophyta</taxon>
        <taxon>Magnoliopsida</taxon>
        <taxon>Liliopsida</taxon>
        <taxon>Acoraceae</taxon>
        <taxon>Acorus</taxon>
    </lineage>
</organism>
<evidence type="ECO:0000313" key="1">
    <source>
        <dbReference type="EMBL" id="KAK1324303.1"/>
    </source>
</evidence>
<sequence>MEDQENIDLTCAPYVSRIDAKYELRWSHVCTPKSEGGLGLKRIGEWNEAAMGVRFWEIATRHPSLWADWMGKKYTKKETIWTVSPGVSNSACWRKILSTHSWIRTHTKFVIFKGESINLWHDPWLHGHGLRHHFGGVNTLSWGPPKETHLDKLIKEGKWCKPLRWPSEFDPLWDEIIDLDIGGIGPDILVWTGTSSELVVKSFTGPRKFDTPLSPQGKVFSAGKRRSTGFQPSIGFFSGSLLFRTLVCSALLGSRTLSISLYIVVTPHMSGQRFANG</sequence>
<reference evidence="1" key="1">
    <citation type="journal article" date="2023" name="Nat. Commun.">
        <title>Diploid and tetraploid genomes of Acorus and the evolution of monocots.</title>
        <authorList>
            <person name="Ma L."/>
            <person name="Liu K.W."/>
            <person name="Li Z."/>
            <person name="Hsiao Y.Y."/>
            <person name="Qi Y."/>
            <person name="Fu T."/>
            <person name="Tang G.D."/>
            <person name="Zhang D."/>
            <person name="Sun W.H."/>
            <person name="Liu D.K."/>
            <person name="Li Y."/>
            <person name="Chen G.Z."/>
            <person name="Liu X.D."/>
            <person name="Liao X.Y."/>
            <person name="Jiang Y.T."/>
            <person name="Yu X."/>
            <person name="Hao Y."/>
            <person name="Huang J."/>
            <person name="Zhao X.W."/>
            <person name="Ke S."/>
            <person name="Chen Y.Y."/>
            <person name="Wu W.L."/>
            <person name="Hsu J.L."/>
            <person name="Lin Y.F."/>
            <person name="Huang M.D."/>
            <person name="Li C.Y."/>
            <person name="Huang L."/>
            <person name="Wang Z.W."/>
            <person name="Zhao X."/>
            <person name="Zhong W.Y."/>
            <person name="Peng D.H."/>
            <person name="Ahmad S."/>
            <person name="Lan S."/>
            <person name="Zhang J.S."/>
            <person name="Tsai W.C."/>
            <person name="Van de Peer Y."/>
            <person name="Liu Z.J."/>
        </authorList>
    </citation>
    <scope>NUCLEOTIDE SEQUENCE</scope>
    <source>
        <strain evidence="1">CP</strain>
    </source>
</reference>
<evidence type="ECO:0000313" key="2">
    <source>
        <dbReference type="Proteomes" id="UP001180020"/>
    </source>
</evidence>
<proteinExistence type="predicted"/>
<name>A0AAV9FHE5_ACOCL</name>
<keyword evidence="2" id="KW-1185">Reference proteome</keyword>
<dbReference type="AlphaFoldDB" id="A0AAV9FHE5"/>
<comment type="caution">
    <text evidence="1">The sequence shown here is derived from an EMBL/GenBank/DDBJ whole genome shotgun (WGS) entry which is preliminary data.</text>
</comment>